<comment type="subcellular location">
    <subcellularLocation>
        <location evidence="1">Membrane</location>
        <topology evidence="1">Single-pass type I membrane protein</topology>
    </subcellularLocation>
</comment>
<reference evidence="15 16" key="1">
    <citation type="journal article" date="2018" name="Nat. Genet.">
        <title>The Rosa genome provides new insights in the design of modern roses.</title>
        <authorList>
            <person name="Bendahmane M."/>
        </authorList>
    </citation>
    <scope>NUCLEOTIDE SEQUENCE [LARGE SCALE GENOMIC DNA]</scope>
    <source>
        <strain evidence="16">cv. Old Blush</strain>
    </source>
</reference>
<keyword evidence="11" id="KW-0325">Glycoprotein</keyword>
<dbReference type="Pfam" id="PF13947">
    <property type="entry name" value="GUB_WAK_bind"/>
    <property type="match status" value="1"/>
</dbReference>
<dbReference type="GO" id="GO:0005524">
    <property type="term" value="F:ATP binding"/>
    <property type="evidence" value="ECO:0007669"/>
    <property type="project" value="UniProtKB-UniRule"/>
</dbReference>
<evidence type="ECO:0000313" key="16">
    <source>
        <dbReference type="Proteomes" id="UP000238479"/>
    </source>
</evidence>
<dbReference type="GO" id="GO:0016020">
    <property type="term" value="C:membrane"/>
    <property type="evidence" value="ECO:0007669"/>
    <property type="project" value="UniProtKB-SubCell"/>
</dbReference>
<gene>
    <name evidence="15" type="ORF">RchiOBHm_Chr3g0449361</name>
</gene>
<evidence type="ECO:0000256" key="3">
    <source>
        <dbReference type="ARBA" id="ARBA00022679"/>
    </source>
</evidence>
<evidence type="ECO:0000256" key="9">
    <source>
        <dbReference type="ARBA" id="ARBA00022989"/>
    </source>
</evidence>
<keyword evidence="8 12" id="KW-0067">ATP-binding</keyword>
<dbReference type="PANTHER" id="PTHR27009">
    <property type="entry name" value="RUST RESISTANCE KINASE LR10-RELATED"/>
    <property type="match status" value="1"/>
</dbReference>
<dbReference type="Pfam" id="PF00069">
    <property type="entry name" value="Pkinase"/>
    <property type="match status" value="1"/>
</dbReference>
<comment type="caution">
    <text evidence="15">The sequence shown here is derived from an EMBL/GenBank/DDBJ whole genome shotgun (WGS) entry which is preliminary data.</text>
</comment>
<evidence type="ECO:0000313" key="15">
    <source>
        <dbReference type="EMBL" id="PRQ41672.1"/>
    </source>
</evidence>
<dbReference type="Gene3D" id="3.30.200.20">
    <property type="entry name" value="Phosphorylase Kinase, domain 1"/>
    <property type="match status" value="1"/>
</dbReference>
<sequence>MPKSILITCVLICFAIYHDDAKAEKHCRPASCGDLHDIRYPFHLKSTATSANNCLNSPAELLCEQNRTILKLYNGTYYVMGIDYESETIQVVDPGLLRDTCPFRPIHRLTIYNFTVGLDEEVYRPYLSGHGLGNYGYATFYDCQSKVESPDYIKINCSNSSSTTYSYIKLGDSVSHLLSNCSITTIVPSMLYESGNDELSFSFIRDELRKGFQLTWYPLVPGNSNCFRECLKDGLGLTVRMALSIIALLVFWSYKLYWKKFRQDDKAVEEFLDAYKNLMPSRYSYSEIKTVTNDFKDKLGQGGFGSVYKGQLSNGHLVAVKMLNDSKGKGQDFINEVATIGRIHHVNVVQLIGFCSEGSKRALVYDFMPNGSLDRYILRDAEKDLTLSWDRMHEIALGVAHAIEYLHQGCDIQILHFDIKPHNILLDESFNSKISDFGLARFYPREQNTVYVTAARGTRGYIAPEMFYKTIGGVSYKADVYSFGMLLLEIAGRRKNLNAHAEHSSQIYFPSWIYDQLEKGLSIEIEDACEYDKRIAKKLLMVALWCIQLMPVDRPSMTKVLEMLEGEDQVLKMPPKPFYCPQQMPTQDLPYDSDETDIKEVSTLPQSATESTSMV</sequence>
<evidence type="ECO:0000256" key="11">
    <source>
        <dbReference type="ARBA" id="ARBA00023180"/>
    </source>
</evidence>
<dbReference type="STRING" id="74649.A0A2P6R5G6"/>
<keyword evidence="4" id="KW-0812">Transmembrane</keyword>
<dbReference type="Gene3D" id="1.10.510.10">
    <property type="entry name" value="Transferase(Phosphotransferase) domain 1"/>
    <property type="match status" value="1"/>
</dbReference>
<dbReference type="EMBL" id="PDCK01000041">
    <property type="protein sequence ID" value="PRQ41672.1"/>
    <property type="molecule type" value="Genomic_DNA"/>
</dbReference>
<evidence type="ECO:0000259" key="14">
    <source>
        <dbReference type="PROSITE" id="PS50011"/>
    </source>
</evidence>
<dbReference type="InterPro" id="IPR017441">
    <property type="entry name" value="Protein_kinase_ATP_BS"/>
</dbReference>
<keyword evidence="6 12" id="KW-0547">Nucleotide-binding</keyword>
<evidence type="ECO:0000256" key="13">
    <source>
        <dbReference type="SAM" id="SignalP"/>
    </source>
</evidence>
<evidence type="ECO:0000256" key="8">
    <source>
        <dbReference type="ARBA" id="ARBA00022840"/>
    </source>
</evidence>
<evidence type="ECO:0000256" key="12">
    <source>
        <dbReference type="PROSITE-ProRule" id="PRU10141"/>
    </source>
</evidence>
<feature type="binding site" evidence="12">
    <location>
        <position position="321"/>
    </location>
    <ligand>
        <name>ATP</name>
        <dbReference type="ChEBI" id="CHEBI:30616"/>
    </ligand>
</feature>
<dbReference type="InterPro" id="IPR008271">
    <property type="entry name" value="Ser/Thr_kinase_AS"/>
</dbReference>
<dbReference type="PROSITE" id="PS50011">
    <property type="entry name" value="PROTEIN_KINASE_DOM"/>
    <property type="match status" value="1"/>
</dbReference>
<keyword evidence="7 15" id="KW-0418">Kinase</keyword>
<dbReference type="InterPro" id="IPR045874">
    <property type="entry name" value="LRK10/LRL21-25-like"/>
</dbReference>
<dbReference type="EC" id="3.1.4.46" evidence="15"/>
<dbReference type="Proteomes" id="UP000238479">
    <property type="component" value="Chromosome 3"/>
</dbReference>
<keyword evidence="10" id="KW-0472">Membrane</keyword>
<proteinExistence type="predicted"/>
<dbReference type="GO" id="GO:0004674">
    <property type="term" value="F:protein serine/threonine kinase activity"/>
    <property type="evidence" value="ECO:0007669"/>
    <property type="project" value="UniProtKB-KW"/>
</dbReference>
<accession>A0A2P6R5G6</accession>
<keyword evidence="2" id="KW-0723">Serine/threonine-protein kinase</keyword>
<evidence type="ECO:0000256" key="5">
    <source>
        <dbReference type="ARBA" id="ARBA00022729"/>
    </source>
</evidence>
<dbReference type="GO" id="GO:0030247">
    <property type="term" value="F:polysaccharide binding"/>
    <property type="evidence" value="ECO:0007669"/>
    <property type="project" value="InterPro"/>
</dbReference>
<keyword evidence="15" id="KW-0378">Hydrolase</keyword>
<keyword evidence="3" id="KW-0808">Transferase</keyword>
<dbReference type="SUPFAM" id="SSF56112">
    <property type="entry name" value="Protein kinase-like (PK-like)"/>
    <property type="match status" value="1"/>
</dbReference>
<dbReference type="InterPro" id="IPR000719">
    <property type="entry name" value="Prot_kinase_dom"/>
</dbReference>
<dbReference type="PROSITE" id="PS00108">
    <property type="entry name" value="PROTEIN_KINASE_ST"/>
    <property type="match status" value="1"/>
</dbReference>
<dbReference type="Gramene" id="PRQ41672">
    <property type="protein sequence ID" value="PRQ41672"/>
    <property type="gene ID" value="RchiOBHm_Chr3g0449361"/>
</dbReference>
<feature type="signal peptide" evidence="13">
    <location>
        <begin position="1"/>
        <end position="23"/>
    </location>
</feature>
<dbReference type="FunFam" id="1.10.510.10:FF:000590">
    <property type="entry name" value="PR5-like receptor kinase"/>
    <property type="match status" value="1"/>
</dbReference>
<keyword evidence="9" id="KW-1133">Transmembrane helix</keyword>
<dbReference type="FunFam" id="3.30.200.20:FF:000178">
    <property type="entry name" value="serine/threonine-protein kinase PBS1-like"/>
    <property type="match status" value="1"/>
</dbReference>
<dbReference type="SMART" id="SM00220">
    <property type="entry name" value="S_TKc"/>
    <property type="match status" value="1"/>
</dbReference>
<keyword evidence="5 13" id="KW-0732">Signal</keyword>
<keyword evidence="16" id="KW-1185">Reference proteome</keyword>
<name>A0A2P6R5G6_ROSCH</name>
<dbReference type="AlphaFoldDB" id="A0A2P6R5G6"/>
<protein>
    <submittedName>
        <fullName evidence="15">Putative glycerophosphodiester phosphodiesterase, protein kinase RLK-Pelle-LRK10L-2 family</fullName>
        <ecNumber evidence="15">3.1.4.46</ecNumber>
    </submittedName>
</protein>
<evidence type="ECO:0000256" key="6">
    <source>
        <dbReference type="ARBA" id="ARBA00022741"/>
    </source>
</evidence>
<dbReference type="OMA" id="CSITTIV"/>
<dbReference type="InterPro" id="IPR025287">
    <property type="entry name" value="WAK_GUB"/>
</dbReference>
<dbReference type="GO" id="GO:0008889">
    <property type="term" value="F:glycerophosphodiester phosphodiesterase activity"/>
    <property type="evidence" value="ECO:0007669"/>
    <property type="project" value="UniProtKB-EC"/>
</dbReference>
<dbReference type="PROSITE" id="PS00107">
    <property type="entry name" value="PROTEIN_KINASE_ATP"/>
    <property type="match status" value="1"/>
</dbReference>
<evidence type="ECO:0000256" key="1">
    <source>
        <dbReference type="ARBA" id="ARBA00004479"/>
    </source>
</evidence>
<evidence type="ECO:0000256" key="7">
    <source>
        <dbReference type="ARBA" id="ARBA00022777"/>
    </source>
</evidence>
<organism evidence="15 16">
    <name type="scientific">Rosa chinensis</name>
    <name type="common">China rose</name>
    <dbReference type="NCBI Taxonomy" id="74649"/>
    <lineage>
        <taxon>Eukaryota</taxon>
        <taxon>Viridiplantae</taxon>
        <taxon>Streptophyta</taxon>
        <taxon>Embryophyta</taxon>
        <taxon>Tracheophyta</taxon>
        <taxon>Spermatophyta</taxon>
        <taxon>Magnoliopsida</taxon>
        <taxon>eudicotyledons</taxon>
        <taxon>Gunneridae</taxon>
        <taxon>Pentapetalae</taxon>
        <taxon>rosids</taxon>
        <taxon>fabids</taxon>
        <taxon>Rosales</taxon>
        <taxon>Rosaceae</taxon>
        <taxon>Rosoideae</taxon>
        <taxon>Rosoideae incertae sedis</taxon>
        <taxon>Rosa</taxon>
    </lineage>
</organism>
<evidence type="ECO:0000256" key="4">
    <source>
        <dbReference type="ARBA" id="ARBA00022692"/>
    </source>
</evidence>
<dbReference type="InterPro" id="IPR011009">
    <property type="entry name" value="Kinase-like_dom_sf"/>
</dbReference>
<feature type="domain" description="Protein kinase" evidence="14">
    <location>
        <begin position="293"/>
        <end position="579"/>
    </location>
</feature>
<evidence type="ECO:0000256" key="10">
    <source>
        <dbReference type="ARBA" id="ARBA00023136"/>
    </source>
</evidence>
<evidence type="ECO:0000256" key="2">
    <source>
        <dbReference type="ARBA" id="ARBA00022527"/>
    </source>
</evidence>
<feature type="chain" id="PRO_5015103903" evidence="13">
    <location>
        <begin position="24"/>
        <end position="615"/>
    </location>
</feature>